<name>A0A1X7S158_ZYMT9</name>
<proteinExistence type="predicted"/>
<dbReference type="Proteomes" id="UP000215127">
    <property type="component" value="Chromosome 7"/>
</dbReference>
<reference evidence="1 2" key="1">
    <citation type="submission" date="2016-06" db="EMBL/GenBank/DDBJ databases">
        <authorList>
            <person name="Kjaerup R.B."/>
            <person name="Dalgaard T.S."/>
            <person name="Juul-Madsen H.R."/>
        </authorList>
    </citation>
    <scope>NUCLEOTIDE SEQUENCE [LARGE SCALE GENOMIC DNA]</scope>
</reference>
<accession>A0A1X7S158</accession>
<dbReference type="AlphaFoldDB" id="A0A1X7S158"/>
<protein>
    <submittedName>
        <fullName evidence="1">Uncharacterized protein</fullName>
    </submittedName>
</protein>
<organism evidence="1 2">
    <name type="scientific">Zymoseptoria tritici (strain ST99CH_3D7)</name>
    <dbReference type="NCBI Taxonomy" id="1276538"/>
    <lineage>
        <taxon>Eukaryota</taxon>
        <taxon>Fungi</taxon>
        <taxon>Dikarya</taxon>
        <taxon>Ascomycota</taxon>
        <taxon>Pezizomycotina</taxon>
        <taxon>Dothideomycetes</taxon>
        <taxon>Dothideomycetidae</taxon>
        <taxon>Mycosphaerellales</taxon>
        <taxon>Mycosphaerellaceae</taxon>
        <taxon>Zymoseptoria</taxon>
    </lineage>
</organism>
<dbReference type="EMBL" id="LT853698">
    <property type="protein sequence ID" value="SMQ52907.1"/>
    <property type="molecule type" value="Genomic_DNA"/>
</dbReference>
<gene>
    <name evidence="1" type="ORF">ZT3D7_G8060</name>
</gene>
<keyword evidence="2" id="KW-1185">Reference proteome</keyword>
<sequence length="259" mass="28971">MSVSPEHAAPVPRIPNELILQIIDEATPQTLEVVISCVYPRNNQPLSLLALKFRHDNSSDWQAFRRLKSLTLAVAELAGRSSVDIPSTLVVRFDTHLPTSLLLPGPGVPNAILKKLNHVVFHVPISMRINGGELVPGKLTLAYAFSNEVWVPCHDKTFWMPSSESVLNPPRLGAALADHFHSRIDQRLLTGRLNLARLQVYWGIFYCAVTKLKEMEDTSWTYSGGIWMVHGFERGIKAIVDEEVRQLRGEDSDSSDDDN</sequence>
<evidence type="ECO:0000313" key="1">
    <source>
        <dbReference type="EMBL" id="SMQ52907.1"/>
    </source>
</evidence>
<evidence type="ECO:0000313" key="2">
    <source>
        <dbReference type="Proteomes" id="UP000215127"/>
    </source>
</evidence>